<dbReference type="Proteomes" id="UP001180020">
    <property type="component" value="Unassembled WGS sequence"/>
</dbReference>
<reference evidence="2" key="2">
    <citation type="submission" date="2023-06" db="EMBL/GenBank/DDBJ databases">
        <authorList>
            <person name="Ma L."/>
            <person name="Liu K.-W."/>
            <person name="Li Z."/>
            <person name="Hsiao Y.-Y."/>
            <person name="Qi Y."/>
            <person name="Fu T."/>
            <person name="Tang G."/>
            <person name="Zhang D."/>
            <person name="Sun W.-H."/>
            <person name="Liu D.-K."/>
            <person name="Li Y."/>
            <person name="Chen G.-Z."/>
            <person name="Liu X.-D."/>
            <person name="Liao X.-Y."/>
            <person name="Jiang Y.-T."/>
            <person name="Yu X."/>
            <person name="Hao Y."/>
            <person name="Huang J."/>
            <person name="Zhao X.-W."/>
            <person name="Ke S."/>
            <person name="Chen Y.-Y."/>
            <person name="Wu W.-L."/>
            <person name="Hsu J.-L."/>
            <person name="Lin Y.-F."/>
            <person name="Huang M.-D."/>
            <person name="Li C.-Y."/>
            <person name="Huang L."/>
            <person name="Wang Z.-W."/>
            <person name="Zhao X."/>
            <person name="Zhong W.-Y."/>
            <person name="Peng D.-H."/>
            <person name="Ahmad S."/>
            <person name="Lan S."/>
            <person name="Zhang J.-S."/>
            <person name="Tsai W.-C."/>
            <person name="Van De Peer Y."/>
            <person name="Liu Z.-J."/>
        </authorList>
    </citation>
    <scope>NUCLEOTIDE SEQUENCE</scope>
    <source>
        <strain evidence="2">CP</strain>
        <tissue evidence="2">Leaves</tissue>
    </source>
</reference>
<dbReference type="EMBL" id="JAUJYO010000010">
    <property type="protein sequence ID" value="KAK1306940.1"/>
    <property type="molecule type" value="Genomic_DNA"/>
</dbReference>
<evidence type="ECO:0000313" key="2">
    <source>
        <dbReference type="EMBL" id="KAK1306940.1"/>
    </source>
</evidence>
<feature type="region of interest" description="Disordered" evidence="1">
    <location>
        <begin position="1"/>
        <end position="36"/>
    </location>
</feature>
<feature type="compositionally biased region" description="Pro residues" evidence="1">
    <location>
        <begin position="1"/>
        <end position="21"/>
    </location>
</feature>
<evidence type="ECO:0000313" key="3">
    <source>
        <dbReference type="Proteomes" id="UP001180020"/>
    </source>
</evidence>
<comment type="caution">
    <text evidence="2">The sequence shown here is derived from an EMBL/GenBank/DDBJ whole genome shotgun (WGS) entry which is preliminary data.</text>
</comment>
<organism evidence="2 3">
    <name type="scientific">Acorus calamus</name>
    <name type="common">Sweet flag</name>
    <dbReference type="NCBI Taxonomy" id="4465"/>
    <lineage>
        <taxon>Eukaryota</taxon>
        <taxon>Viridiplantae</taxon>
        <taxon>Streptophyta</taxon>
        <taxon>Embryophyta</taxon>
        <taxon>Tracheophyta</taxon>
        <taxon>Spermatophyta</taxon>
        <taxon>Magnoliopsida</taxon>
        <taxon>Liliopsida</taxon>
        <taxon>Acoraceae</taxon>
        <taxon>Acorus</taxon>
    </lineage>
</organism>
<protein>
    <submittedName>
        <fullName evidence="2">Uncharacterized protein</fullName>
    </submittedName>
</protein>
<keyword evidence="3" id="KW-1185">Reference proteome</keyword>
<proteinExistence type="predicted"/>
<reference evidence="2" key="1">
    <citation type="journal article" date="2023" name="Nat. Commun.">
        <title>Diploid and tetraploid genomes of Acorus and the evolution of monocots.</title>
        <authorList>
            <person name="Ma L."/>
            <person name="Liu K.W."/>
            <person name="Li Z."/>
            <person name="Hsiao Y.Y."/>
            <person name="Qi Y."/>
            <person name="Fu T."/>
            <person name="Tang G.D."/>
            <person name="Zhang D."/>
            <person name="Sun W.H."/>
            <person name="Liu D.K."/>
            <person name="Li Y."/>
            <person name="Chen G.Z."/>
            <person name="Liu X.D."/>
            <person name="Liao X.Y."/>
            <person name="Jiang Y.T."/>
            <person name="Yu X."/>
            <person name="Hao Y."/>
            <person name="Huang J."/>
            <person name="Zhao X.W."/>
            <person name="Ke S."/>
            <person name="Chen Y.Y."/>
            <person name="Wu W.L."/>
            <person name="Hsu J.L."/>
            <person name="Lin Y.F."/>
            <person name="Huang M.D."/>
            <person name="Li C.Y."/>
            <person name="Huang L."/>
            <person name="Wang Z.W."/>
            <person name="Zhao X."/>
            <person name="Zhong W.Y."/>
            <person name="Peng D.H."/>
            <person name="Ahmad S."/>
            <person name="Lan S."/>
            <person name="Zhang J.S."/>
            <person name="Tsai W.C."/>
            <person name="Van de Peer Y."/>
            <person name="Liu Z.J."/>
        </authorList>
    </citation>
    <scope>NUCLEOTIDE SEQUENCE</scope>
    <source>
        <strain evidence="2">CP</strain>
    </source>
</reference>
<evidence type="ECO:0000256" key="1">
    <source>
        <dbReference type="SAM" id="MobiDB-lite"/>
    </source>
</evidence>
<gene>
    <name evidence="2" type="ORF">QJS10_CPA10g01779</name>
</gene>
<feature type="compositionally biased region" description="Basic residues" evidence="1">
    <location>
        <begin position="23"/>
        <end position="36"/>
    </location>
</feature>
<accession>A0AAV9E0K5</accession>
<dbReference type="AlphaFoldDB" id="A0AAV9E0K5"/>
<name>A0AAV9E0K5_ACOCL</name>
<sequence length="117" mass="13325">MPSPPPAASPVLVPSPSPVRHPTPQHHGGRHHPNIHHCHQPPYILPNLLHNMDANISAVRPLMETLHLFIVGEVVLVMVHLRRWKDSFFFSNERRLFDVKTDFFEYFGLALGVEASE</sequence>